<organism evidence="6 7">
    <name type="scientific">Stenotrophomonas acidaminiphila</name>
    <dbReference type="NCBI Taxonomy" id="128780"/>
    <lineage>
        <taxon>Bacteria</taxon>
        <taxon>Pseudomonadati</taxon>
        <taxon>Pseudomonadota</taxon>
        <taxon>Gammaproteobacteria</taxon>
        <taxon>Lysobacterales</taxon>
        <taxon>Lysobacteraceae</taxon>
        <taxon>Stenotrophomonas</taxon>
    </lineage>
</organism>
<evidence type="ECO:0000313" key="7">
    <source>
        <dbReference type="Proteomes" id="UP000061010"/>
    </source>
</evidence>
<dbReference type="GO" id="GO:0015679">
    <property type="term" value="P:plasma membrane copper ion transport"/>
    <property type="evidence" value="ECO:0007669"/>
    <property type="project" value="TreeGrafter"/>
</dbReference>
<dbReference type="GO" id="GO:0046914">
    <property type="term" value="F:transition metal ion binding"/>
    <property type="evidence" value="ECO:0007669"/>
    <property type="project" value="TreeGrafter"/>
</dbReference>
<evidence type="ECO:0000313" key="6">
    <source>
        <dbReference type="EMBL" id="ALJ28187.1"/>
    </source>
</evidence>
<dbReference type="EMBL" id="CP012900">
    <property type="protein sequence ID" value="ALJ28187.1"/>
    <property type="molecule type" value="Genomic_DNA"/>
</dbReference>
<dbReference type="Pfam" id="PF25975">
    <property type="entry name" value="CzcB_C"/>
    <property type="match status" value="1"/>
</dbReference>
<dbReference type="InterPro" id="IPR058647">
    <property type="entry name" value="BSH_CzcB-like"/>
</dbReference>
<name>A0A0S1AZQ9_9GAMM</name>
<dbReference type="KEGG" id="sacz:AOT14_18080"/>
<dbReference type="Proteomes" id="UP000061010">
    <property type="component" value="Chromosome"/>
</dbReference>
<feature type="domain" description="CzcB-like C-terminal circularly permuted SH3-like" evidence="5">
    <location>
        <begin position="245"/>
        <end position="304"/>
    </location>
</feature>
<evidence type="ECO:0000259" key="3">
    <source>
        <dbReference type="Pfam" id="PF25954"/>
    </source>
</evidence>
<sequence precursor="true">MSRFPWIALALTLALTACSGPAPNARGEAEEGHEAEEQGEHEELPQQTTIEAQTAQSAGIRAARVGPGQIADEQEVQGLLTPVEGRIALVTARFPGPVRAVRVGVGDQVKAGQVLATVESNLSLTTYSVTAPISGVVMARTASVGTSAAEGAPLFEIADLSTLWVDLHIFGRDAGHIEAGVPVTVSRLSDSVSEQTTLERVLPGTATASQSTIARASLRNADGRWRPGSAVKARITVDRAEADLVVPVTALQTAEDRDVVYVQQGEVYHTRPVKLGRRDAERVEVLEGLKAGEQVVVAQSFLVKADIEKSTVEEEE</sequence>
<dbReference type="InterPro" id="IPR058649">
    <property type="entry name" value="CzcB_C"/>
</dbReference>
<accession>A0A0S1AZQ9</accession>
<dbReference type="GO" id="GO:0060003">
    <property type="term" value="P:copper ion export"/>
    <property type="evidence" value="ECO:0007669"/>
    <property type="project" value="TreeGrafter"/>
</dbReference>
<evidence type="ECO:0000256" key="2">
    <source>
        <dbReference type="ARBA" id="ARBA00022448"/>
    </source>
</evidence>
<dbReference type="PANTHER" id="PTHR30097:SF4">
    <property type="entry name" value="SLR6042 PROTEIN"/>
    <property type="match status" value="1"/>
</dbReference>
<dbReference type="GO" id="GO:0030288">
    <property type="term" value="C:outer membrane-bounded periplasmic space"/>
    <property type="evidence" value="ECO:0007669"/>
    <property type="project" value="TreeGrafter"/>
</dbReference>
<dbReference type="InterPro" id="IPR051909">
    <property type="entry name" value="MFP_Cation_Efflux"/>
</dbReference>
<dbReference type="Pfam" id="PF25973">
    <property type="entry name" value="BSH_CzcB"/>
    <property type="match status" value="1"/>
</dbReference>
<evidence type="ECO:0000259" key="5">
    <source>
        <dbReference type="Pfam" id="PF25975"/>
    </source>
</evidence>
<evidence type="ECO:0000259" key="4">
    <source>
        <dbReference type="Pfam" id="PF25973"/>
    </source>
</evidence>
<keyword evidence="2" id="KW-0813">Transport</keyword>
<dbReference type="CDD" id="cd06850">
    <property type="entry name" value="biotinyl_domain"/>
    <property type="match status" value="1"/>
</dbReference>
<dbReference type="FunFam" id="2.40.420.20:FF:000006">
    <property type="entry name" value="RND family efflux transporter MFP subunit"/>
    <property type="match status" value="1"/>
</dbReference>
<dbReference type="GO" id="GO:0022857">
    <property type="term" value="F:transmembrane transporter activity"/>
    <property type="evidence" value="ECO:0007669"/>
    <property type="project" value="InterPro"/>
</dbReference>
<protein>
    <submittedName>
        <fullName evidence="6">Cobalt-zinc-cadmium resistance protein</fullName>
    </submittedName>
</protein>
<dbReference type="PANTHER" id="PTHR30097">
    <property type="entry name" value="CATION EFFLUX SYSTEM PROTEIN CUSB"/>
    <property type="match status" value="1"/>
</dbReference>
<dbReference type="SUPFAM" id="SSF51230">
    <property type="entry name" value="Single hybrid motif"/>
    <property type="match status" value="1"/>
</dbReference>
<proteinExistence type="inferred from homology"/>
<dbReference type="PROSITE" id="PS51257">
    <property type="entry name" value="PROKAR_LIPOPROTEIN"/>
    <property type="match status" value="1"/>
</dbReference>
<dbReference type="InterPro" id="IPR011053">
    <property type="entry name" value="Single_hybrid_motif"/>
</dbReference>
<dbReference type="NCBIfam" id="TIGR01730">
    <property type="entry name" value="RND_mfp"/>
    <property type="match status" value="1"/>
</dbReference>
<gene>
    <name evidence="6" type="ORF">AOT14_18080</name>
</gene>
<dbReference type="Gene3D" id="2.40.420.20">
    <property type="match status" value="1"/>
</dbReference>
<feature type="domain" description="CzcB-like barrel-sandwich hybrid" evidence="4">
    <location>
        <begin position="86"/>
        <end position="159"/>
    </location>
</feature>
<keyword evidence="7" id="KW-1185">Reference proteome</keyword>
<dbReference type="Gene3D" id="2.40.50.100">
    <property type="match status" value="1"/>
</dbReference>
<dbReference type="Pfam" id="PF25954">
    <property type="entry name" value="Beta-barrel_RND_2"/>
    <property type="match status" value="1"/>
</dbReference>
<comment type="similarity">
    <text evidence="1">Belongs to the membrane fusion protein (MFP) (TC 8.A.1) family.</text>
</comment>
<reference evidence="6 7" key="1">
    <citation type="journal article" date="2015" name="Genome Announc.">
        <title>Complete Genome Sequencing of Stenotrophomonas acidaminiphila ZAC14D2_NAIMI4_2, a Multidrug-Resistant Strain Isolated from Sediments of a Polluted River in Mexico, Uncovers New Antibiotic Resistance Genes and a Novel Class-II Lasso Peptide Biosynthesis Gene Cluster.</title>
        <authorList>
            <person name="Vinuesa P."/>
            <person name="Ochoa-Sanchez L.E."/>
        </authorList>
    </citation>
    <scope>NUCLEOTIDE SEQUENCE [LARGE SCALE GENOMIC DNA]</scope>
    <source>
        <strain evidence="6 7">ZAC14D2_NAIMI4_2</strain>
    </source>
</reference>
<dbReference type="InterPro" id="IPR006143">
    <property type="entry name" value="RND_pump_MFP"/>
</dbReference>
<feature type="domain" description="CusB-like beta-barrel" evidence="3">
    <location>
        <begin position="162"/>
        <end position="236"/>
    </location>
</feature>
<dbReference type="STRING" id="128780.AOT14_18080"/>
<dbReference type="OrthoDB" id="9768185at2"/>
<dbReference type="InterPro" id="IPR058792">
    <property type="entry name" value="Beta-barrel_RND_2"/>
</dbReference>
<dbReference type="AlphaFoldDB" id="A0A0S1AZQ9"/>
<dbReference type="PATRIC" id="fig|128780.6.peg.1809"/>
<dbReference type="GO" id="GO:0016020">
    <property type="term" value="C:membrane"/>
    <property type="evidence" value="ECO:0007669"/>
    <property type="project" value="InterPro"/>
</dbReference>
<evidence type="ECO:0000256" key="1">
    <source>
        <dbReference type="ARBA" id="ARBA00009477"/>
    </source>
</evidence>